<gene>
    <name evidence="7" type="ORF">BCR38DRAFT_114826</name>
</gene>
<keyword evidence="8" id="KW-1185">Reference proteome</keyword>
<dbReference type="RefSeq" id="XP_040710180.1">
    <property type="nucleotide sequence ID" value="XM_040853412.1"/>
</dbReference>
<keyword evidence="2 6" id="KW-0812">Transmembrane</keyword>
<dbReference type="GeneID" id="63769624"/>
<accession>A0A1Y2DBF7</accession>
<feature type="transmembrane region" description="Helical" evidence="6">
    <location>
        <begin position="236"/>
        <end position="257"/>
    </location>
</feature>
<feature type="transmembrane region" description="Helical" evidence="6">
    <location>
        <begin position="310"/>
        <end position="333"/>
    </location>
</feature>
<dbReference type="GO" id="GO:0016020">
    <property type="term" value="C:membrane"/>
    <property type="evidence" value="ECO:0007669"/>
    <property type="project" value="UniProtKB-SubCell"/>
</dbReference>
<evidence type="ECO:0000256" key="1">
    <source>
        <dbReference type="ARBA" id="ARBA00004141"/>
    </source>
</evidence>
<dbReference type="InterPro" id="IPR036259">
    <property type="entry name" value="MFS_trans_sf"/>
</dbReference>
<protein>
    <submittedName>
        <fullName evidence="7">Major facilitator superfamily domain-containing protein</fullName>
    </submittedName>
</protein>
<feature type="region of interest" description="Disordered" evidence="5">
    <location>
        <begin position="265"/>
        <end position="296"/>
    </location>
</feature>
<dbReference type="AlphaFoldDB" id="A0A1Y2DBF7"/>
<sequence>MSPAEANNYGADAGRQITPRLDAAGTVDDVSTTDSEDDGGYQPLWVKLACILVDFLTQMYDQVRIVPEIALFERSICLSYYSAHDPSVIGPGQLVPEFLCKIPPVQQKLAHLRGWKAFYDGLAVLLTAIPMGILADRFGRKKIIASSIAGPIAATSWILLVGLGGLGGGKITNIWWSSLFFLFGNLSSANATLYAVAADSCPPSKRSQYFYYLYSTFLVCELVAPALASVTINKQLLIPFGVGLGCLVLCFPILAIMPETHKRHKKPLPKSRADGQTDDHDPEAAPLISRTPGATSNSPSFLSILKQRNLIIAFIVSFVGAFRIATVSVLLQYTAARFGWPISRTAILVSAIAAMNIVLFLGLLPQVIAYLTTKRHIPPQLIDYQVVRASLCILALGALLMGLAPSMYMLVPAVLLFASGYGTRVAVLSIVSSWTTDNVRARVFSIAQLLENTGRMASDPMLLRIFAASIPLGGFWQGLPFFVAASCFGAGALAWRFVRVEPRSQQRG</sequence>
<proteinExistence type="predicted"/>
<organism evidence="7 8">
    <name type="scientific">Pseudomassariella vexata</name>
    <dbReference type="NCBI Taxonomy" id="1141098"/>
    <lineage>
        <taxon>Eukaryota</taxon>
        <taxon>Fungi</taxon>
        <taxon>Dikarya</taxon>
        <taxon>Ascomycota</taxon>
        <taxon>Pezizomycotina</taxon>
        <taxon>Sordariomycetes</taxon>
        <taxon>Xylariomycetidae</taxon>
        <taxon>Amphisphaeriales</taxon>
        <taxon>Pseudomassariaceae</taxon>
        <taxon>Pseudomassariella</taxon>
    </lineage>
</organism>
<feature type="transmembrane region" description="Helical" evidence="6">
    <location>
        <begin position="147"/>
        <end position="168"/>
    </location>
</feature>
<evidence type="ECO:0000256" key="4">
    <source>
        <dbReference type="ARBA" id="ARBA00023136"/>
    </source>
</evidence>
<evidence type="ECO:0000313" key="8">
    <source>
        <dbReference type="Proteomes" id="UP000193689"/>
    </source>
</evidence>
<keyword evidence="3 6" id="KW-1133">Transmembrane helix</keyword>
<dbReference type="EMBL" id="MCFJ01000022">
    <property type="protein sequence ID" value="ORY56601.1"/>
    <property type="molecule type" value="Genomic_DNA"/>
</dbReference>
<evidence type="ECO:0000256" key="2">
    <source>
        <dbReference type="ARBA" id="ARBA00022692"/>
    </source>
</evidence>
<name>A0A1Y2DBF7_9PEZI</name>
<keyword evidence="4 6" id="KW-0472">Membrane</keyword>
<comment type="subcellular location">
    <subcellularLocation>
        <location evidence="1">Membrane</location>
        <topology evidence="1">Multi-pass membrane protein</topology>
    </subcellularLocation>
</comment>
<feature type="transmembrane region" description="Helical" evidence="6">
    <location>
        <begin position="479"/>
        <end position="498"/>
    </location>
</feature>
<dbReference type="SUPFAM" id="SSF103473">
    <property type="entry name" value="MFS general substrate transporter"/>
    <property type="match status" value="1"/>
</dbReference>
<feature type="transmembrane region" description="Helical" evidence="6">
    <location>
        <begin position="391"/>
        <end position="418"/>
    </location>
</feature>
<feature type="transmembrane region" description="Helical" evidence="6">
    <location>
        <begin position="209"/>
        <end position="230"/>
    </location>
</feature>
<evidence type="ECO:0000256" key="6">
    <source>
        <dbReference type="SAM" id="Phobius"/>
    </source>
</evidence>
<evidence type="ECO:0000313" key="7">
    <source>
        <dbReference type="EMBL" id="ORY56601.1"/>
    </source>
</evidence>
<dbReference type="Pfam" id="PF07690">
    <property type="entry name" value="MFS_1"/>
    <property type="match status" value="1"/>
</dbReference>
<dbReference type="GO" id="GO:0022857">
    <property type="term" value="F:transmembrane transporter activity"/>
    <property type="evidence" value="ECO:0007669"/>
    <property type="project" value="InterPro"/>
</dbReference>
<dbReference type="InParanoid" id="A0A1Y2DBF7"/>
<comment type="caution">
    <text evidence="7">The sequence shown here is derived from an EMBL/GenBank/DDBJ whole genome shotgun (WGS) entry which is preliminary data.</text>
</comment>
<dbReference type="OrthoDB" id="194139at2759"/>
<feature type="transmembrane region" description="Helical" evidence="6">
    <location>
        <begin position="345"/>
        <end position="371"/>
    </location>
</feature>
<reference evidence="7 8" key="1">
    <citation type="submission" date="2016-07" db="EMBL/GenBank/DDBJ databases">
        <title>Pervasive Adenine N6-methylation of Active Genes in Fungi.</title>
        <authorList>
            <consortium name="DOE Joint Genome Institute"/>
            <person name="Mondo S.J."/>
            <person name="Dannebaum R.O."/>
            <person name="Kuo R.C."/>
            <person name="Labutti K."/>
            <person name="Haridas S."/>
            <person name="Kuo A."/>
            <person name="Salamov A."/>
            <person name="Ahrendt S.R."/>
            <person name="Lipzen A."/>
            <person name="Sullivan W."/>
            <person name="Andreopoulos W.B."/>
            <person name="Clum A."/>
            <person name="Lindquist E."/>
            <person name="Daum C."/>
            <person name="Ramamoorthy G.K."/>
            <person name="Gryganskyi A."/>
            <person name="Culley D."/>
            <person name="Magnuson J.K."/>
            <person name="James T.Y."/>
            <person name="O'Malley M.A."/>
            <person name="Stajich J.E."/>
            <person name="Spatafora J.W."/>
            <person name="Visel A."/>
            <person name="Grigoriev I.V."/>
        </authorList>
    </citation>
    <scope>NUCLEOTIDE SEQUENCE [LARGE SCALE GENOMIC DNA]</scope>
    <source>
        <strain evidence="7 8">CBS 129021</strain>
    </source>
</reference>
<feature type="compositionally biased region" description="Basic and acidic residues" evidence="5">
    <location>
        <begin position="271"/>
        <end position="283"/>
    </location>
</feature>
<dbReference type="Gene3D" id="1.20.1250.20">
    <property type="entry name" value="MFS general substrate transporter like domains"/>
    <property type="match status" value="2"/>
</dbReference>
<evidence type="ECO:0000256" key="3">
    <source>
        <dbReference type="ARBA" id="ARBA00022989"/>
    </source>
</evidence>
<dbReference type="InterPro" id="IPR011701">
    <property type="entry name" value="MFS"/>
</dbReference>
<evidence type="ECO:0000256" key="5">
    <source>
        <dbReference type="SAM" id="MobiDB-lite"/>
    </source>
</evidence>
<dbReference type="PANTHER" id="PTHR23507:SF1">
    <property type="entry name" value="FI18259P1-RELATED"/>
    <property type="match status" value="1"/>
</dbReference>
<feature type="transmembrane region" description="Helical" evidence="6">
    <location>
        <begin position="174"/>
        <end position="197"/>
    </location>
</feature>
<dbReference type="PANTHER" id="PTHR23507">
    <property type="entry name" value="ZGC:174356"/>
    <property type="match status" value="1"/>
</dbReference>
<dbReference type="Proteomes" id="UP000193689">
    <property type="component" value="Unassembled WGS sequence"/>
</dbReference>